<dbReference type="InterPro" id="IPR036249">
    <property type="entry name" value="Thioredoxin-like_sf"/>
</dbReference>
<dbReference type="PROSITE" id="PS00460">
    <property type="entry name" value="GLUTATHIONE_PEROXID_1"/>
    <property type="match status" value="1"/>
</dbReference>
<dbReference type="InterPro" id="IPR013766">
    <property type="entry name" value="Thioredoxin_domain"/>
</dbReference>
<evidence type="ECO:0000313" key="7">
    <source>
        <dbReference type="EMBL" id="PJZ27035.1"/>
    </source>
</evidence>
<evidence type="ECO:0000259" key="6">
    <source>
        <dbReference type="PROSITE" id="PS51352"/>
    </source>
</evidence>
<evidence type="ECO:0000256" key="2">
    <source>
        <dbReference type="ARBA" id="ARBA00022559"/>
    </source>
</evidence>
<dbReference type="GO" id="GO:0004601">
    <property type="term" value="F:peroxidase activity"/>
    <property type="evidence" value="ECO:0007669"/>
    <property type="project" value="UniProtKB-KW"/>
</dbReference>
<dbReference type="AlphaFoldDB" id="A0A2M9XH68"/>
<evidence type="ECO:0000256" key="1">
    <source>
        <dbReference type="ARBA" id="ARBA00006926"/>
    </source>
</evidence>
<evidence type="ECO:0000256" key="4">
    <source>
        <dbReference type="PIRSR" id="PIRSR000303-1"/>
    </source>
</evidence>
<dbReference type="RefSeq" id="WP_086447482.1">
    <property type="nucleotide sequence ID" value="NZ_NPDL01000004.1"/>
</dbReference>
<sequence length="161" mass="18214">MAQNLYELTATLNNGSEKKLQDYKGKVLLIVNTASQCGFTPQYKGLQEMYDKYKGKGLEILGFPCDQFGHQEPGSDAEIQSFCQVNFGVNFPLFKKIEVNGDGTHPVYQYLKKQAPGLLGKSIKWNFTKFLIDKQGNVIKRFAPMTPPEKLDKQIEELLSK</sequence>
<dbReference type="PROSITE" id="PS51355">
    <property type="entry name" value="GLUTATHIONE_PEROXID_3"/>
    <property type="match status" value="1"/>
</dbReference>
<reference evidence="7 8" key="1">
    <citation type="submission" date="2017-07" db="EMBL/GenBank/DDBJ databases">
        <title>Leptospira spp. isolated from tropical soils.</title>
        <authorList>
            <person name="Thibeaux R."/>
            <person name="Iraola G."/>
            <person name="Ferres I."/>
            <person name="Bierque E."/>
            <person name="Girault D."/>
            <person name="Soupe-Gilbert M.-E."/>
            <person name="Picardeau M."/>
            <person name="Goarant C."/>
        </authorList>
    </citation>
    <scope>NUCLEOTIDE SEQUENCE [LARGE SCALE GENOMIC DNA]</scope>
    <source>
        <strain evidence="7 8">MCA1-C-A1</strain>
    </source>
</reference>
<keyword evidence="3 5" id="KW-0560">Oxidoreductase</keyword>
<dbReference type="Pfam" id="PF00255">
    <property type="entry name" value="GSHPx"/>
    <property type="match status" value="1"/>
</dbReference>
<dbReference type="PANTHER" id="PTHR11592">
    <property type="entry name" value="GLUTATHIONE PEROXIDASE"/>
    <property type="match status" value="1"/>
</dbReference>
<feature type="domain" description="Thioredoxin" evidence="6">
    <location>
        <begin position="1"/>
        <end position="160"/>
    </location>
</feature>
<keyword evidence="8" id="KW-1185">Reference proteome</keyword>
<keyword evidence="2 5" id="KW-0575">Peroxidase</keyword>
<proteinExistence type="inferred from homology"/>
<dbReference type="Proteomes" id="UP000232196">
    <property type="component" value="Unassembled WGS sequence"/>
</dbReference>
<evidence type="ECO:0000313" key="8">
    <source>
        <dbReference type="Proteomes" id="UP000232196"/>
    </source>
</evidence>
<dbReference type="PIRSF" id="PIRSF000303">
    <property type="entry name" value="Glutathion_perox"/>
    <property type="match status" value="1"/>
</dbReference>
<organism evidence="7 8">
    <name type="scientific">Leptospira hartskeerlii</name>
    <dbReference type="NCBI Taxonomy" id="2023177"/>
    <lineage>
        <taxon>Bacteria</taxon>
        <taxon>Pseudomonadati</taxon>
        <taxon>Spirochaetota</taxon>
        <taxon>Spirochaetia</taxon>
        <taxon>Leptospirales</taxon>
        <taxon>Leptospiraceae</taxon>
        <taxon>Leptospira</taxon>
    </lineage>
</organism>
<dbReference type="PANTHER" id="PTHR11592:SF78">
    <property type="entry name" value="GLUTATHIONE PEROXIDASE"/>
    <property type="match status" value="1"/>
</dbReference>
<evidence type="ECO:0000256" key="5">
    <source>
        <dbReference type="RuleBase" id="RU000499"/>
    </source>
</evidence>
<dbReference type="PROSITE" id="PS51352">
    <property type="entry name" value="THIOREDOXIN_2"/>
    <property type="match status" value="1"/>
</dbReference>
<dbReference type="InterPro" id="IPR029759">
    <property type="entry name" value="GPX_AS"/>
</dbReference>
<accession>A0A2M9XH68</accession>
<protein>
    <recommendedName>
        <fullName evidence="5">Glutathione peroxidase</fullName>
    </recommendedName>
</protein>
<dbReference type="PRINTS" id="PR01011">
    <property type="entry name" value="GLUTPROXDASE"/>
</dbReference>
<dbReference type="CDD" id="cd00340">
    <property type="entry name" value="GSH_Peroxidase"/>
    <property type="match status" value="1"/>
</dbReference>
<evidence type="ECO:0000256" key="3">
    <source>
        <dbReference type="ARBA" id="ARBA00023002"/>
    </source>
</evidence>
<dbReference type="SUPFAM" id="SSF52833">
    <property type="entry name" value="Thioredoxin-like"/>
    <property type="match status" value="1"/>
</dbReference>
<dbReference type="InterPro" id="IPR000889">
    <property type="entry name" value="Glutathione_peroxidase"/>
</dbReference>
<feature type="active site" evidence="4">
    <location>
        <position position="37"/>
    </location>
</feature>
<comment type="similarity">
    <text evidence="1 5">Belongs to the glutathione peroxidase family.</text>
</comment>
<dbReference type="Gene3D" id="3.40.30.10">
    <property type="entry name" value="Glutaredoxin"/>
    <property type="match status" value="1"/>
</dbReference>
<gene>
    <name evidence="7" type="ORF">CH357_00230</name>
</gene>
<dbReference type="OrthoDB" id="9809733at2"/>
<dbReference type="FunFam" id="3.40.30.10:FF:000010">
    <property type="entry name" value="Glutathione peroxidase"/>
    <property type="match status" value="1"/>
</dbReference>
<comment type="caution">
    <text evidence="7">The sequence shown here is derived from an EMBL/GenBank/DDBJ whole genome shotgun (WGS) entry which is preliminary data.</text>
</comment>
<dbReference type="EMBL" id="NPDN01000001">
    <property type="protein sequence ID" value="PJZ27035.1"/>
    <property type="molecule type" value="Genomic_DNA"/>
</dbReference>
<dbReference type="GO" id="GO:0034599">
    <property type="term" value="P:cellular response to oxidative stress"/>
    <property type="evidence" value="ECO:0007669"/>
    <property type="project" value="TreeGrafter"/>
</dbReference>
<name>A0A2M9XH68_9LEPT</name>